<proteinExistence type="predicted"/>
<dbReference type="KEGG" id="sna:Snas_6237"/>
<organism evidence="2 3">
    <name type="scientific">Stackebrandtia nassauensis (strain DSM 44728 / CIP 108903 / NRRL B-16338 / NBRC 102104 / LLR-40K-21)</name>
    <dbReference type="NCBI Taxonomy" id="446470"/>
    <lineage>
        <taxon>Bacteria</taxon>
        <taxon>Bacillati</taxon>
        <taxon>Actinomycetota</taxon>
        <taxon>Actinomycetes</taxon>
        <taxon>Glycomycetales</taxon>
        <taxon>Glycomycetaceae</taxon>
        <taxon>Stackebrandtia</taxon>
    </lineage>
</organism>
<dbReference type="STRING" id="446470.Snas_6237"/>
<gene>
    <name evidence="2" type="ordered locus">Snas_6237</name>
</gene>
<sequence length="339" mass="37782">MTWSALVKLSPEEESADICEAVLRVAQAVAAWQAQLSAGDRDRHPVSTIGRCKRRCAVCRVHRAAGLVESDVTAAAGLAVDNFIPQTKAPEAAAAIEVLRHIAYIRKPAAATAREHLGITDDPRDARRNAAQQARNRYRLHRRPQRSGPQVRTVTVGDAMRCGLWNSGGMESTTPRDISLEFRRVPDWHGYRISCPGCGAEGPVRLYARHHPDSGLDDRAWAECHAPDHGLDASRQFEHPLIYPVWVRAMFAWEVAGLPQPQPYAVGDWWPHRSSRYYVDDPEAPIGTEVSYKPWGVGGWSWQRRDWPDLFAAGEEAGVWEQQWSASWSAIGGWSQTGQ</sequence>
<feature type="region of interest" description="Disordered" evidence="1">
    <location>
        <begin position="122"/>
        <end position="153"/>
    </location>
</feature>
<accession>D3Q2V7</accession>
<name>D3Q2V7_STANL</name>
<evidence type="ECO:0000313" key="3">
    <source>
        <dbReference type="Proteomes" id="UP000000844"/>
    </source>
</evidence>
<keyword evidence="3" id="KW-1185">Reference proteome</keyword>
<protein>
    <submittedName>
        <fullName evidence="2">Uncharacterized protein</fullName>
    </submittedName>
</protein>
<dbReference type="Proteomes" id="UP000000844">
    <property type="component" value="Chromosome"/>
</dbReference>
<feature type="compositionally biased region" description="Basic residues" evidence="1">
    <location>
        <begin position="136"/>
        <end position="145"/>
    </location>
</feature>
<dbReference type="HOGENOM" id="CLU_818642_0_0_11"/>
<dbReference type="EMBL" id="CP001778">
    <property type="protein sequence ID" value="ADD45858.1"/>
    <property type="molecule type" value="Genomic_DNA"/>
</dbReference>
<evidence type="ECO:0000313" key="2">
    <source>
        <dbReference type="EMBL" id="ADD45858.1"/>
    </source>
</evidence>
<evidence type="ECO:0000256" key="1">
    <source>
        <dbReference type="SAM" id="MobiDB-lite"/>
    </source>
</evidence>
<reference evidence="2 3" key="1">
    <citation type="journal article" date="2009" name="Stand. Genomic Sci.">
        <title>Complete genome sequence of Stackebrandtia nassauensis type strain (LLR-40K-21).</title>
        <authorList>
            <person name="Munk C."/>
            <person name="Lapidus A."/>
            <person name="Copeland A."/>
            <person name="Jando M."/>
            <person name="Mayilraj S."/>
            <person name="Glavina Del Rio T."/>
            <person name="Nolan M."/>
            <person name="Chen F."/>
            <person name="Lucas S."/>
            <person name="Tice H."/>
            <person name="Cheng J.F."/>
            <person name="Han C."/>
            <person name="Detter J.C."/>
            <person name="Bruce D."/>
            <person name="Goodwin L."/>
            <person name="Chain P."/>
            <person name="Pitluck S."/>
            <person name="Goker M."/>
            <person name="Ovchinikova G."/>
            <person name="Pati A."/>
            <person name="Ivanova N."/>
            <person name="Mavromatis K."/>
            <person name="Chen A."/>
            <person name="Palaniappan K."/>
            <person name="Land M."/>
            <person name="Hauser L."/>
            <person name="Chang Y.J."/>
            <person name="Jeffries C.D."/>
            <person name="Bristow J."/>
            <person name="Eisen J.A."/>
            <person name="Markowitz V."/>
            <person name="Hugenholtz P."/>
            <person name="Kyrpides N.C."/>
            <person name="Klenk H.P."/>
        </authorList>
    </citation>
    <scope>NUCLEOTIDE SEQUENCE [LARGE SCALE GENOMIC DNA]</scope>
    <source>
        <strain evidence="3">DSM 44728 / CIP 108903 / NRRL B-16338 / NBRC 102104 / LLR-40K-21</strain>
    </source>
</reference>
<dbReference type="AlphaFoldDB" id="D3Q2V7"/>